<evidence type="ECO:0000313" key="3">
    <source>
        <dbReference type="Proteomes" id="UP001595648"/>
    </source>
</evidence>
<dbReference type="Pfam" id="PF11843">
    <property type="entry name" value="DUF3363"/>
    <property type="match status" value="1"/>
</dbReference>
<keyword evidence="3" id="KW-1185">Reference proteome</keyword>
<reference evidence="3" key="1">
    <citation type="journal article" date="2019" name="Int. J. Syst. Evol. Microbiol.">
        <title>The Global Catalogue of Microorganisms (GCM) 10K type strain sequencing project: providing services to taxonomists for standard genome sequencing and annotation.</title>
        <authorList>
            <consortium name="The Broad Institute Genomics Platform"/>
            <consortium name="The Broad Institute Genome Sequencing Center for Infectious Disease"/>
            <person name="Wu L."/>
            <person name="Ma J."/>
        </authorList>
    </citation>
    <scope>NUCLEOTIDE SEQUENCE [LARGE SCALE GENOMIC DNA]</scope>
    <source>
        <strain evidence="3">ICMP 19515</strain>
    </source>
</reference>
<dbReference type="InterPro" id="IPR021795">
    <property type="entry name" value="DUF3363"/>
</dbReference>
<evidence type="ECO:0000256" key="1">
    <source>
        <dbReference type="SAM" id="MobiDB-lite"/>
    </source>
</evidence>
<sequence>MSKDNEFRIRPGRIRSHQSQRARPFIAQVLAATQKAGGKVSRDGRITAGRRSHFGRGRVASIRANRFITSRSRSVTVKALVVRHRGQGNPLARHLNYLRREGVTRDGEKAQMLGPEIQGVNAEEFTERCQDDRHHFRFIVSPEDAVDMADLKGFTRDLMTQAEKDLGTKLDWLAVDHWNTDNPHVHVILRGRADDGQDLVISRDYIKDGMRGRAQDLINQELGPRTDLDIRRSLLQQIDSERWTQLDRQLVRDAGRHGIIDVALSPDHQPDEYLTLKVGRLRKLEALGLADEIRPGQWTMAEQAETTLRGLGERGDIIKRMHRSLAEHRLDRGAVDYVLAGERNATPVIGRLLERGLYDELSGSAYAIVDSIDGGTHHIRFHDLDAAGDSAPGSIVELRHYEDSKGRARVALAVRSDFAIEHQIHAVGATWLDRQLVAHEPARLGESGFGAQVSKAMEARTDYLVDAGLARRQGPRISFARNLLGTLRQSELKALAEKLSADTNLPFQKSAAGDHVAGSYRQRFTLASGRFALIDDGLGFRLVPWSTSIEKRLGSHLAGVVRASGGVDWTLGRKRGLGL</sequence>
<name>A0ABV7MHN2_9HYPH</name>
<dbReference type="RefSeq" id="WP_378977712.1">
    <property type="nucleotide sequence ID" value="NZ_JBHRVD010000001.1"/>
</dbReference>
<organism evidence="2 3">
    <name type="scientific">Mesorhizobium cantuariense</name>
    <dbReference type="NCBI Taxonomy" id="1300275"/>
    <lineage>
        <taxon>Bacteria</taxon>
        <taxon>Pseudomonadati</taxon>
        <taxon>Pseudomonadota</taxon>
        <taxon>Alphaproteobacteria</taxon>
        <taxon>Hyphomicrobiales</taxon>
        <taxon>Phyllobacteriaceae</taxon>
        <taxon>Mesorhizobium</taxon>
    </lineage>
</organism>
<evidence type="ECO:0000313" key="2">
    <source>
        <dbReference type="EMBL" id="MFC3321386.1"/>
    </source>
</evidence>
<feature type="region of interest" description="Disordered" evidence="1">
    <location>
        <begin position="1"/>
        <end position="21"/>
    </location>
</feature>
<protein>
    <submittedName>
        <fullName evidence="2">Relaxase/mobilization nuclease domain-containing protein</fullName>
    </submittedName>
</protein>
<proteinExistence type="predicted"/>
<feature type="compositionally biased region" description="Basic residues" evidence="1">
    <location>
        <begin position="10"/>
        <end position="20"/>
    </location>
</feature>
<dbReference type="Proteomes" id="UP001595648">
    <property type="component" value="Unassembled WGS sequence"/>
</dbReference>
<comment type="caution">
    <text evidence="2">The sequence shown here is derived from an EMBL/GenBank/DDBJ whole genome shotgun (WGS) entry which is preliminary data.</text>
</comment>
<dbReference type="EMBL" id="JBHRVD010000001">
    <property type="protein sequence ID" value="MFC3321386.1"/>
    <property type="molecule type" value="Genomic_DNA"/>
</dbReference>
<accession>A0ABV7MHN2</accession>
<gene>
    <name evidence="2" type="ORF">ACFOJ9_06295</name>
</gene>